<sequence length="285" mass="32708">MRERLFSLISRYNLRANPDLGQNFLMVPDIVERNVERAGLSERDRVLEVGPGLGVLTDALSKRAGKVYAIEKDHRLVEILRREYDWPNVEIIEGDALRVDFPEFNKIVSNLPYGISSPVTFRFLKHEFERAVLIYQLEFARRMVAKPGDRNYSRLSLMVQARARAELVERIGKGAFWPRPKVDSAVVILEPKPRDERVELDENLVRALFQHRRSTALAALKKSHHMLGLGREEFRKIRDVLPGMPHAEERVFRLSPYEVKEIEEFLRAGGILDSHSPGSSSNSAV</sequence>
<evidence type="ECO:0000256" key="6">
    <source>
        <dbReference type="ARBA" id="ARBA00022884"/>
    </source>
</evidence>
<dbReference type="CDD" id="cd02440">
    <property type="entry name" value="AdoMet_MTases"/>
    <property type="match status" value="1"/>
</dbReference>
<feature type="binding site" evidence="7 8">
    <location>
        <position position="23"/>
    </location>
    <ligand>
        <name>S-adenosyl-L-methionine</name>
        <dbReference type="ChEBI" id="CHEBI:59789"/>
    </ligand>
</feature>
<feature type="binding site" evidence="7 8">
    <location>
        <position position="95"/>
    </location>
    <ligand>
        <name>S-adenosyl-L-methionine</name>
        <dbReference type="ChEBI" id="CHEBI:59789"/>
    </ligand>
</feature>
<evidence type="ECO:0000256" key="4">
    <source>
        <dbReference type="ARBA" id="ARBA00022679"/>
    </source>
</evidence>
<dbReference type="SMART" id="SM00650">
    <property type="entry name" value="rADc"/>
    <property type="match status" value="1"/>
</dbReference>
<dbReference type="KEGG" id="tce:A3L02_09305"/>
<dbReference type="PROSITE" id="PS01131">
    <property type="entry name" value="RRNA_A_DIMETH"/>
    <property type="match status" value="1"/>
</dbReference>
<dbReference type="InterPro" id="IPR020598">
    <property type="entry name" value="rRNA_Ade_methylase_Trfase_N"/>
</dbReference>
<dbReference type="InterPro" id="IPR023165">
    <property type="entry name" value="rRNA_Ade_diMease-like_C"/>
</dbReference>
<comment type="subcellular location">
    <subcellularLocation>
        <location evidence="7">Cytoplasm</location>
    </subcellularLocation>
</comment>
<dbReference type="InterPro" id="IPR011530">
    <property type="entry name" value="rRNA_adenine_dimethylase"/>
</dbReference>
<dbReference type="GO" id="GO:0005737">
    <property type="term" value="C:cytoplasm"/>
    <property type="evidence" value="ECO:0007669"/>
    <property type="project" value="UniProtKB-SubCell"/>
</dbReference>
<keyword evidence="4 7" id="KW-0808">Transferase</keyword>
<dbReference type="RefSeq" id="WP_088863661.1">
    <property type="nucleotide sequence ID" value="NZ_CP014854.1"/>
</dbReference>
<dbReference type="PROSITE" id="PS51689">
    <property type="entry name" value="SAM_RNA_A_N6_MT"/>
    <property type="match status" value="1"/>
</dbReference>
<accession>A0A218P4C6</accession>
<evidence type="ECO:0000313" key="10">
    <source>
        <dbReference type="EMBL" id="ASI99745.1"/>
    </source>
</evidence>
<dbReference type="PANTHER" id="PTHR11727">
    <property type="entry name" value="DIMETHYLADENOSINE TRANSFERASE"/>
    <property type="match status" value="1"/>
</dbReference>
<dbReference type="HAMAP" id="MF_00607">
    <property type="entry name" value="16SrRNA_methyltr_A"/>
    <property type="match status" value="1"/>
</dbReference>
<keyword evidence="1 7" id="KW-0963">Cytoplasm</keyword>
<dbReference type="InterPro" id="IPR001737">
    <property type="entry name" value="KsgA/Erm"/>
</dbReference>
<dbReference type="GeneID" id="33324960"/>
<evidence type="ECO:0000256" key="7">
    <source>
        <dbReference type="HAMAP-Rule" id="MF_00607"/>
    </source>
</evidence>
<keyword evidence="11" id="KW-1185">Reference proteome</keyword>
<organism evidence="10 11">
    <name type="scientific">Thermococcus celer Vu 13 = JCM 8558</name>
    <dbReference type="NCBI Taxonomy" id="1293037"/>
    <lineage>
        <taxon>Archaea</taxon>
        <taxon>Methanobacteriati</taxon>
        <taxon>Methanobacteriota</taxon>
        <taxon>Thermococci</taxon>
        <taxon>Thermococcales</taxon>
        <taxon>Thermococcaceae</taxon>
        <taxon>Thermococcus</taxon>
    </lineage>
</organism>
<dbReference type="GO" id="GO:0000179">
    <property type="term" value="F:rRNA (adenine-N6,N6-)-dimethyltransferase activity"/>
    <property type="evidence" value="ECO:0007669"/>
    <property type="project" value="UniProtKB-UniRule"/>
</dbReference>
<dbReference type="Proteomes" id="UP000197156">
    <property type="component" value="Chromosome"/>
</dbReference>
<dbReference type="Pfam" id="PF00398">
    <property type="entry name" value="RrnaAD"/>
    <property type="match status" value="1"/>
</dbReference>
<evidence type="ECO:0000313" key="11">
    <source>
        <dbReference type="Proteomes" id="UP000197156"/>
    </source>
</evidence>
<dbReference type="PANTHER" id="PTHR11727:SF7">
    <property type="entry name" value="DIMETHYLADENOSINE TRANSFERASE-RELATED"/>
    <property type="match status" value="1"/>
</dbReference>
<dbReference type="Gene3D" id="3.40.50.150">
    <property type="entry name" value="Vaccinia Virus protein VP39"/>
    <property type="match status" value="1"/>
</dbReference>
<keyword evidence="2 7" id="KW-0698">rRNA processing</keyword>
<gene>
    <name evidence="7" type="primary">rsmA</name>
    <name evidence="7" type="synonym">ksgA</name>
    <name evidence="10" type="ORF">A3L02_09305</name>
</gene>
<dbReference type="InterPro" id="IPR020596">
    <property type="entry name" value="rRNA_Ade_Mease_Trfase_CS"/>
</dbReference>
<keyword evidence="3 7" id="KW-0489">Methyltransferase</keyword>
<dbReference type="InterPro" id="IPR029063">
    <property type="entry name" value="SAM-dependent_MTases_sf"/>
</dbReference>
<evidence type="ECO:0000256" key="2">
    <source>
        <dbReference type="ARBA" id="ARBA00022552"/>
    </source>
</evidence>
<keyword evidence="6 7" id="KW-0694">RNA-binding</keyword>
<keyword evidence="5 7" id="KW-0949">S-adenosyl-L-methionine</keyword>
<dbReference type="SUPFAM" id="SSF53335">
    <property type="entry name" value="S-adenosyl-L-methionine-dependent methyltransferases"/>
    <property type="match status" value="1"/>
</dbReference>
<dbReference type="Gene3D" id="1.10.8.100">
    <property type="entry name" value="Ribosomal RNA adenine dimethylase-like, domain 2"/>
    <property type="match status" value="1"/>
</dbReference>
<feature type="binding site" evidence="7 8">
    <location>
        <position position="71"/>
    </location>
    <ligand>
        <name>S-adenosyl-L-methionine</name>
        <dbReference type="ChEBI" id="CHEBI:59789"/>
    </ligand>
</feature>
<proteinExistence type="inferred from homology"/>
<dbReference type="NCBIfam" id="TIGR00755">
    <property type="entry name" value="ksgA"/>
    <property type="match status" value="1"/>
</dbReference>
<dbReference type="EMBL" id="CP014854">
    <property type="protein sequence ID" value="ASI99745.1"/>
    <property type="molecule type" value="Genomic_DNA"/>
</dbReference>
<dbReference type="GO" id="GO:0003723">
    <property type="term" value="F:RNA binding"/>
    <property type="evidence" value="ECO:0007669"/>
    <property type="project" value="UniProtKB-UniRule"/>
</dbReference>
<feature type="binding site" evidence="7 8">
    <location>
        <position position="110"/>
    </location>
    <ligand>
        <name>S-adenosyl-L-methionine</name>
        <dbReference type="ChEBI" id="CHEBI:59789"/>
    </ligand>
</feature>
<protein>
    <recommendedName>
        <fullName evidence="7">Probable ribosomal RNA small subunit methyltransferase A</fullName>
        <ecNumber evidence="7">2.1.1.-</ecNumber>
    </recommendedName>
    <alternativeName>
        <fullName evidence="7">16S rRNA dimethyladenosine transferase</fullName>
    </alternativeName>
    <alternativeName>
        <fullName evidence="7">16S rRNA dimethylase</fullName>
    </alternativeName>
    <alternativeName>
        <fullName evidence="7">S-adenosylmethionine-6-N',N'-adenosyl(rRNA) dimethyltransferase</fullName>
    </alternativeName>
</protein>
<feature type="domain" description="Ribosomal RNA adenine methylase transferase N-terminal" evidence="9">
    <location>
        <begin position="30"/>
        <end position="193"/>
    </location>
</feature>
<feature type="binding site" evidence="7 8">
    <location>
        <position position="25"/>
    </location>
    <ligand>
        <name>S-adenosyl-L-methionine</name>
        <dbReference type="ChEBI" id="CHEBI:59789"/>
    </ligand>
</feature>
<evidence type="ECO:0000259" key="9">
    <source>
        <dbReference type="SMART" id="SM00650"/>
    </source>
</evidence>
<evidence type="ECO:0000256" key="3">
    <source>
        <dbReference type="ARBA" id="ARBA00022603"/>
    </source>
</evidence>
<dbReference type="AlphaFoldDB" id="A0A218P4C6"/>
<reference evidence="10 11" key="1">
    <citation type="submission" date="2016-03" db="EMBL/GenBank/DDBJ databases">
        <title>Complete genome sequence of Thermococcus celer.</title>
        <authorList>
            <person name="Oger P.M."/>
        </authorList>
    </citation>
    <scope>NUCLEOTIDE SEQUENCE [LARGE SCALE GENOMIC DNA]</scope>
    <source>
        <strain evidence="10 11">Vu 13</strain>
    </source>
</reference>
<evidence type="ECO:0000256" key="5">
    <source>
        <dbReference type="ARBA" id="ARBA00022691"/>
    </source>
</evidence>
<feature type="binding site" evidence="7 8">
    <location>
        <position position="50"/>
    </location>
    <ligand>
        <name>S-adenosyl-L-methionine</name>
        <dbReference type="ChEBI" id="CHEBI:59789"/>
    </ligand>
</feature>
<dbReference type="OrthoDB" id="9883at2157"/>
<name>A0A218P4C6_THECE</name>
<evidence type="ECO:0000256" key="8">
    <source>
        <dbReference type="PROSITE-ProRule" id="PRU01026"/>
    </source>
</evidence>
<dbReference type="EC" id="2.1.1.-" evidence="7"/>
<comment type="similarity">
    <text evidence="7">Belongs to the class I-like SAM-binding methyltransferase superfamily. rRNA adenine N(6)-methyltransferase family. RsmA subfamily.</text>
</comment>
<evidence type="ECO:0000256" key="1">
    <source>
        <dbReference type="ARBA" id="ARBA00022490"/>
    </source>
</evidence>
<comment type="function">
    <text evidence="7">Specifically dimethylates two adjacent adenosines in the loop of a conserved hairpin near the 3'-end of 16S rRNA in the 30S particle. May play a critical role in biogenesis of 30S subunits.</text>
</comment>